<evidence type="ECO:0000313" key="5">
    <source>
        <dbReference type="Proteomes" id="UP001054252"/>
    </source>
</evidence>
<dbReference type="AlphaFoldDB" id="A0AAV5L6L1"/>
<evidence type="ECO:0000313" key="4">
    <source>
        <dbReference type="EMBL" id="GKV32896.1"/>
    </source>
</evidence>
<dbReference type="EMBL" id="BPVZ01000098">
    <property type="protein sequence ID" value="GKV32896.1"/>
    <property type="molecule type" value="Genomic_DNA"/>
</dbReference>
<dbReference type="Proteomes" id="UP001054252">
    <property type="component" value="Unassembled WGS sequence"/>
</dbReference>
<accession>A0AAV5L6L1</accession>
<dbReference type="PROSITE" id="PS50985">
    <property type="entry name" value="GRAS"/>
    <property type="match status" value="1"/>
</dbReference>
<keyword evidence="5" id="KW-1185">Reference proteome</keyword>
<feature type="region of interest" description="SAW" evidence="3">
    <location>
        <begin position="33"/>
        <end position="108"/>
    </location>
</feature>
<dbReference type="Pfam" id="PF03514">
    <property type="entry name" value="GRAS"/>
    <property type="match status" value="1"/>
</dbReference>
<dbReference type="PANTHER" id="PTHR31636">
    <property type="entry name" value="OSJNBA0084A10.13 PROTEIN-RELATED"/>
    <property type="match status" value="1"/>
</dbReference>
<evidence type="ECO:0000256" key="3">
    <source>
        <dbReference type="PROSITE-ProRule" id="PRU01191"/>
    </source>
</evidence>
<comment type="similarity">
    <text evidence="3">Belongs to the GRAS family.</text>
</comment>
<sequence>MYDMLDTTIPREEPARLIIENEWYGRHATNVVACEGLERGSRPELYKQWQFRNIRAGFKPFPLDQELMQKFRHKLKTYYHKDFVIDEDGDWMLQGWKGRILYASSCWVPA</sequence>
<comment type="caution">
    <text evidence="3">Lacks conserved residue(s) required for the propagation of feature annotation.</text>
</comment>
<organism evidence="4 5">
    <name type="scientific">Rubroshorea leprosula</name>
    <dbReference type="NCBI Taxonomy" id="152421"/>
    <lineage>
        <taxon>Eukaryota</taxon>
        <taxon>Viridiplantae</taxon>
        <taxon>Streptophyta</taxon>
        <taxon>Embryophyta</taxon>
        <taxon>Tracheophyta</taxon>
        <taxon>Spermatophyta</taxon>
        <taxon>Magnoliopsida</taxon>
        <taxon>eudicotyledons</taxon>
        <taxon>Gunneridae</taxon>
        <taxon>Pentapetalae</taxon>
        <taxon>rosids</taxon>
        <taxon>malvids</taxon>
        <taxon>Malvales</taxon>
        <taxon>Dipterocarpaceae</taxon>
        <taxon>Rubroshorea</taxon>
    </lineage>
</organism>
<evidence type="ECO:0000256" key="1">
    <source>
        <dbReference type="ARBA" id="ARBA00023015"/>
    </source>
</evidence>
<reference evidence="4 5" key="1">
    <citation type="journal article" date="2021" name="Commun. Biol.">
        <title>The genome of Shorea leprosula (Dipterocarpaceae) highlights the ecological relevance of drought in aseasonal tropical rainforests.</title>
        <authorList>
            <person name="Ng K.K.S."/>
            <person name="Kobayashi M.J."/>
            <person name="Fawcett J.A."/>
            <person name="Hatakeyama M."/>
            <person name="Paape T."/>
            <person name="Ng C.H."/>
            <person name="Ang C.C."/>
            <person name="Tnah L.H."/>
            <person name="Lee C.T."/>
            <person name="Nishiyama T."/>
            <person name="Sese J."/>
            <person name="O'Brien M.J."/>
            <person name="Copetti D."/>
            <person name="Mohd Noor M.I."/>
            <person name="Ong R.C."/>
            <person name="Putra M."/>
            <person name="Sireger I.Z."/>
            <person name="Indrioko S."/>
            <person name="Kosugi Y."/>
            <person name="Izuno A."/>
            <person name="Isagi Y."/>
            <person name="Lee S.L."/>
            <person name="Shimizu K.K."/>
        </authorList>
    </citation>
    <scope>NUCLEOTIDE SEQUENCE [LARGE SCALE GENOMIC DNA]</scope>
    <source>
        <strain evidence="4">214</strain>
    </source>
</reference>
<gene>
    <name evidence="4" type="ORF">SLEP1_g41462</name>
</gene>
<evidence type="ECO:0000256" key="2">
    <source>
        <dbReference type="ARBA" id="ARBA00023163"/>
    </source>
</evidence>
<proteinExistence type="inferred from homology"/>
<name>A0AAV5L6L1_9ROSI</name>
<protein>
    <submittedName>
        <fullName evidence="4">Uncharacterized protein</fullName>
    </submittedName>
</protein>
<keyword evidence="1" id="KW-0805">Transcription regulation</keyword>
<dbReference type="InterPro" id="IPR005202">
    <property type="entry name" value="TF_GRAS"/>
</dbReference>
<keyword evidence="2" id="KW-0804">Transcription</keyword>
<comment type="caution">
    <text evidence="4">The sequence shown here is derived from an EMBL/GenBank/DDBJ whole genome shotgun (WGS) entry which is preliminary data.</text>
</comment>